<accession>A0A2P5Y6J1</accession>
<evidence type="ECO:0000313" key="1">
    <source>
        <dbReference type="EMBL" id="PPS11189.1"/>
    </source>
</evidence>
<protein>
    <recommendedName>
        <fullName evidence="3">RNase H type-1 domain-containing protein</fullName>
    </recommendedName>
</protein>
<dbReference type="OrthoDB" id="10513125at2759"/>
<evidence type="ECO:0008006" key="3">
    <source>
        <dbReference type="Google" id="ProtNLM"/>
    </source>
</evidence>
<organism evidence="1 2">
    <name type="scientific">Gossypium barbadense</name>
    <name type="common">Sea Island cotton</name>
    <name type="synonym">Hibiscus barbadensis</name>
    <dbReference type="NCBI Taxonomy" id="3634"/>
    <lineage>
        <taxon>Eukaryota</taxon>
        <taxon>Viridiplantae</taxon>
        <taxon>Streptophyta</taxon>
        <taxon>Embryophyta</taxon>
        <taxon>Tracheophyta</taxon>
        <taxon>Spermatophyta</taxon>
        <taxon>Magnoliopsida</taxon>
        <taxon>eudicotyledons</taxon>
        <taxon>Gunneridae</taxon>
        <taxon>Pentapetalae</taxon>
        <taxon>rosids</taxon>
        <taxon>malvids</taxon>
        <taxon>Malvales</taxon>
        <taxon>Malvaceae</taxon>
        <taxon>Malvoideae</taxon>
        <taxon>Gossypium</taxon>
    </lineage>
</organism>
<dbReference type="AlphaFoldDB" id="A0A2P5Y6J1"/>
<proteinExistence type="predicted"/>
<reference evidence="1 2" key="1">
    <citation type="submission" date="2015-01" db="EMBL/GenBank/DDBJ databases">
        <title>Genome of allotetraploid Gossypium barbadense reveals genomic plasticity and fiber elongation in cotton evolution.</title>
        <authorList>
            <person name="Chen X."/>
            <person name="Liu X."/>
            <person name="Zhao B."/>
            <person name="Zheng H."/>
            <person name="Hu Y."/>
            <person name="Lu G."/>
            <person name="Yang C."/>
            <person name="Chen J."/>
            <person name="Shan C."/>
            <person name="Zhang L."/>
            <person name="Zhou Y."/>
            <person name="Wang L."/>
            <person name="Guo W."/>
            <person name="Bai Y."/>
            <person name="Ruan J."/>
            <person name="Shangguan X."/>
            <person name="Mao Y."/>
            <person name="Jiang J."/>
            <person name="Zhu Y."/>
            <person name="Lei J."/>
            <person name="Kang H."/>
            <person name="Chen S."/>
            <person name="He X."/>
            <person name="Wang R."/>
            <person name="Wang Y."/>
            <person name="Chen J."/>
            <person name="Wang L."/>
            <person name="Yu S."/>
            <person name="Wang B."/>
            <person name="Wei J."/>
            <person name="Song S."/>
            <person name="Lu X."/>
            <person name="Gao Z."/>
            <person name="Gu W."/>
            <person name="Deng X."/>
            <person name="Ma D."/>
            <person name="Wang S."/>
            <person name="Liang W."/>
            <person name="Fang L."/>
            <person name="Cai C."/>
            <person name="Zhu X."/>
            <person name="Zhou B."/>
            <person name="Zhang Y."/>
            <person name="Chen Z."/>
            <person name="Xu S."/>
            <person name="Zhu R."/>
            <person name="Wang S."/>
            <person name="Zhang T."/>
            <person name="Zhao G."/>
        </authorList>
    </citation>
    <scope>NUCLEOTIDE SEQUENCE [LARGE SCALE GENOMIC DNA]</scope>
    <source>
        <strain evidence="2">cv. Xinhai21</strain>
        <tissue evidence="1">Leaf</tissue>
    </source>
</reference>
<gene>
    <name evidence="1" type="ORF">GOBAR_AA09445</name>
</gene>
<sequence>MLESMKGKLALELIKWSGPPGSIVKINFDGAYDGCHYKSASGIVARNAEGIALLSYSETRKEVPSAFAAKAVACRKAVQIDNRQIQQYYVQIYSEISKWFSPYTNNRISVEVGGVLPVKERPWVCREAKRLLTGCENQIEIGQERGKVKGKYHIAVEKCFFFEEQAFLRIETEMGNTKNSDWATLRCFYGSRLFCLFDFC</sequence>
<dbReference type="EMBL" id="KZ663626">
    <property type="protein sequence ID" value="PPS11189.1"/>
    <property type="molecule type" value="Genomic_DNA"/>
</dbReference>
<dbReference type="Proteomes" id="UP000239757">
    <property type="component" value="Unassembled WGS sequence"/>
</dbReference>
<name>A0A2P5Y6J1_GOSBA</name>
<evidence type="ECO:0000313" key="2">
    <source>
        <dbReference type="Proteomes" id="UP000239757"/>
    </source>
</evidence>